<protein>
    <recommendedName>
        <fullName evidence="2">DUF5895 domain-containing protein</fullName>
    </recommendedName>
</protein>
<dbReference type="Proteomes" id="UP000010366">
    <property type="component" value="Chromosome"/>
</dbReference>
<dbReference type="HOGENOM" id="CLU_075749_0_0_3"/>
<dbReference type="EMBL" id="CP003600">
    <property type="protein sequence ID" value="AFY93178.1"/>
    <property type="molecule type" value="Genomic_DNA"/>
</dbReference>
<proteinExistence type="predicted"/>
<evidence type="ECO:0000259" key="2">
    <source>
        <dbReference type="Pfam" id="PF19247"/>
    </source>
</evidence>
<sequence length="322" mass="35861">MTTNPENKYLTRQYAATDFSFPYVQGLRGEDPKQYGYFVPLSQANKAGWRDLASDKLTEYAYNTGKTEVGILLQQPRMSITPVCQLGMFDRKASLEDETLVVIGKWDRQYRGDENIGNFQIYLVMFFDERKQPLHDIPLKLVAKGAQQATLSERWQQFCVAVARCQAQAHKVFFSPRNEVFNALCLFQPHLIRKSVGEKTKSPALYVDGYVEPTVDNWQDFFLGTDADLTDMVVGLMNPRPRLLLADPTAGSISLTPAAEPQPQLEAQSAHPNVGIPALDPHPAIDVQSSTVAPDGSGSNEIGTTVNITSEIDTDDIDKIPF</sequence>
<dbReference type="KEGG" id="cmp:Cha6605_2084"/>
<accession>K9UEV2</accession>
<feature type="region of interest" description="Disordered" evidence="1">
    <location>
        <begin position="254"/>
        <end position="309"/>
    </location>
</feature>
<keyword evidence="4" id="KW-1185">Reference proteome</keyword>
<evidence type="ECO:0000313" key="3">
    <source>
        <dbReference type="EMBL" id="AFY93178.1"/>
    </source>
</evidence>
<organism evidence="3 4">
    <name type="scientific">Chamaesiphon minutus (strain ATCC 27169 / PCC 6605)</name>
    <dbReference type="NCBI Taxonomy" id="1173020"/>
    <lineage>
        <taxon>Bacteria</taxon>
        <taxon>Bacillati</taxon>
        <taxon>Cyanobacteriota</taxon>
        <taxon>Cyanophyceae</taxon>
        <taxon>Gomontiellales</taxon>
        <taxon>Chamaesiphonaceae</taxon>
        <taxon>Chamaesiphon</taxon>
    </lineage>
</organism>
<evidence type="ECO:0000256" key="1">
    <source>
        <dbReference type="SAM" id="MobiDB-lite"/>
    </source>
</evidence>
<dbReference type="AlphaFoldDB" id="K9UEV2"/>
<dbReference type="RefSeq" id="WP_015159338.1">
    <property type="nucleotide sequence ID" value="NC_019697.1"/>
</dbReference>
<dbReference type="OrthoDB" id="569957at2"/>
<dbReference type="Pfam" id="PF19247">
    <property type="entry name" value="DUF5895"/>
    <property type="match status" value="1"/>
</dbReference>
<dbReference type="STRING" id="1173020.Cha6605_2084"/>
<name>K9UEV2_CHAP6</name>
<reference evidence="3 4" key="1">
    <citation type="submission" date="2012-05" db="EMBL/GenBank/DDBJ databases">
        <title>Finished chromosome of genome of Chamaesiphon sp. PCC 6605.</title>
        <authorList>
            <consortium name="US DOE Joint Genome Institute"/>
            <person name="Gugger M."/>
            <person name="Coursin T."/>
            <person name="Rippka R."/>
            <person name="Tandeau De Marsac N."/>
            <person name="Huntemann M."/>
            <person name="Wei C.-L."/>
            <person name="Han J."/>
            <person name="Detter J.C."/>
            <person name="Han C."/>
            <person name="Tapia R."/>
            <person name="Chen A."/>
            <person name="Kyrpides N."/>
            <person name="Mavromatis K."/>
            <person name="Markowitz V."/>
            <person name="Szeto E."/>
            <person name="Ivanova N."/>
            <person name="Pagani I."/>
            <person name="Pati A."/>
            <person name="Goodwin L."/>
            <person name="Nordberg H.P."/>
            <person name="Cantor M.N."/>
            <person name="Hua S.X."/>
            <person name="Woyke T."/>
            <person name="Kerfeld C.A."/>
        </authorList>
    </citation>
    <scope>NUCLEOTIDE SEQUENCE [LARGE SCALE GENOMIC DNA]</scope>
    <source>
        <strain evidence="4">ATCC 27169 / PCC 6605</strain>
    </source>
</reference>
<dbReference type="InterPro" id="IPR045414">
    <property type="entry name" value="DUF5895"/>
</dbReference>
<feature type="compositionally biased region" description="Polar residues" evidence="1">
    <location>
        <begin position="287"/>
        <end position="309"/>
    </location>
</feature>
<gene>
    <name evidence="3" type="ORF">Cha6605_2084</name>
</gene>
<dbReference type="eggNOG" id="COG3170">
    <property type="taxonomic scope" value="Bacteria"/>
</dbReference>
<evidence type="ECO:0000313" key="4">
    <source>
        <dbReference type="Proteomes" id="UP000010366"/>
    </source>
</evidence>
<feature type="domain" description="DUF5895" evidence="2">
    <location>
        <begin position="9"/>
        <end position="158"/>
    </location>
</feature>